<proteinExistence type="predicted"/>
<organism evidence="2 3">
    <name type="scientific">Allacma fusca</name>
    <dbReference type="NCBI Taxonomy" id="39272"/>
    <lineage>
        <taxon>Eukaryota</taxon>
        <taxon>Metazoa</taxon>
        <taxon>Ecdysozoa</taxon>
        <taxon>Arthropoda</taxon>
        <taxon>Hexapoda</taxon>
        <taxon>Collembola</taxon>
        <taxon>Symphypleona</taxon>
        <taxon>Sminthuridae</taxon>
        <taxon>Allacma</taxon>
    </lineage>
</organism>
<feature type="transmembrane region" description="Helical" evidence="1">
    <location>
        <begin position="268"/>
        <end position="289"/>
    </location>
</feature>
<evidence type="ECO:0000313" key="3">
    <source>
        <dbReference type="Proteomes" id="UP000708208"/>
    </source>
</evidence>
<feature type="transmembrane region" description="Helical" evidence="1">
    <location>
        <begin position="21"/>
        <end position="42"/>
    </location>
</feature>
<keyword evidence="1" id="KW-0812">Transmembrane</keyword>
<protein>
    <submittedName>
        <fullName evidence="2">Uncharacterized protein</fullName>
    </submittedName>
</protein>
<gene>
    <name evidence="2" type="ORF">AFUS01_LOCUS28556</name>
</gene>
<dbReference type="AlphaFoldDB" id="A0A8J2PCE4"/>
<dbReference type="Proteomes" id="UP000708208">
    <property type="component" value="Unassembled WGS sequence"/>
</dbReference>
<sequence>MDKLAYDQEKEVYVVKKCSSLQRICCVLVHLCFTFSAAQTLYVKGLDLIRNTAYIVAYFDFMNVCVLNVYIYSHLYIHWFRLDLAEAYVEVIQTSGVLKCCRTPTWKAVAVPAIICSVATHISWVWFVVVFQIDFSTTTSFWESAQVNARELFWYDRNAAVTPSLFLAGVAAVGRFYNAYYIHVTLNAFTHINMYTAYFIAKDYFGSLLTEKIHPKEALELLEEYKALMKKLNRYLTPYVLHFTVMTLTFHSVHLFDVLNTNVFIWKINMYLYLIYLVNFFLLPPTLLIRVR</sequence>
<accession>A0A8J2PCE4</accession>
<evidence type="ECO:0000313" key="2">
    <source>
        <dbReference type="EMBL" id="CAG7818022.1"/>
    </source>
</evidence>
<keyword evidence="1" id="KW-0472">Membrane</keyword>
<comment type="caution">
    <text evidence="2">The sequence shown here is derived from an EMBL/GenBank/DDBJ whole genome shotgun (WGS) entry which is preliminary data.</text>
</comment>
<name>A0A8J2PCE4_9HEXA</name>
<reference evidence="2" key="1">
    <citation type="submission" date="2021-06" db="EMBL/GenBank/DDBJ databases">
        <authorList>
            <person name="Hodson N. C."/>
            <person name="Mongue J. A."/>
            <person name="Jaron S. K."/>
        </authorList>
    </citation>
    <scope>NUCLEOTIDE SEQUENCE</scope>
</reference>
<keyword evidence="3" id="KW-1185">Reference proteome</keyword>
<keyword evidence="1" id="KW-1133">Transmembrane helix</keyword>
<feature type="transmembrane region" description="Helical" evidence="1">
    <location>
        <begin position="236"/>
        <end position="256"/>
    </location>
</feature>
<feature type="transmembrane region" description="Helical" evidence="1">
    <location>
        <begin position="54"/>
        <end position="72"/>
    </location>
</feature>
<evidence type="ECO:0000256" key="1">
    <source>
        <dbReference type="SAM" id="Phobius"/>
    </source>
</evidence>
<dbReference type="EMBL" id="CAJVCH010409589">
    <property type="protein sequence ID" value="CAG7818022.1"/>
    <property type="molecule type" value="Genomic_DNA"/>
</dbReference>